<feature type="region of interest" description="Disordered" evidence="1">
    <location>
        <begin position="72"/>
        <end position="101"/>
    </location>
</feature>
<name>A0A5M7BAD2_SACHI</name>
<sequence length="101" mass="10539">MDRSRRRAAAGAVAERARRVGGAPGRGARRGARAHPGRGARPAAQAGVRPGRAGAAPRAVLTSAQVAAGPAEFRRNAVRDSGKGRMARRNPGLRRAEKANW</sequence>
<evidence type="ECO:0000313" key="2">
    <source>
        <dbReference type="EMBL" id="KAA5826523.1"/>
    </source>
</evidence>
<organism evidence="2 3">
    <name type="scientific">Saccharopolyspora hirsuta</name>
    <dbReference type="NCBI Taxonomy" id="1837"/>
    <lineage>
        <taxon>Bacteria</taxon>
        <taxon>Bacillati</taxon>
        <taxon>Actinomycetota</taxon>
        <taxon>Actinomycetes</taxon>
        <taxon>Pseudonocardiales</taxon>
        <taxon>Pseudonocardiaceae</taxon>
        <taxon>Saccharopolyspora</taxon>
    </lineage>
</organism>
<evidence type="ECO:0000256" key="1">
    <source>
        <dbReference type="SAM" id="MobiDB-lite"/>
    </source>
</evidence>
<keyword evidence="3" id="KW-1185">Reference proteome</keyword>
<proteinExistence type="predicted"/>
<feature type="region of interest" description="Disordered" evidence="1">
    <location>
        <begin position="1"/>
        <end position="56"/>
    </location>
</feature>
<feature type="compositionally biased region" description="Basic and acidic residues" evidence="1">
    <location>
        <begin position="72"/>
        <end position="83"/>
    </location>
</feature>
<evidence type="ECO:0000313" key="3">
    <source>
        <dbReference type="Proteomes" id="UP000323946"/>
    </source>
</evidence>
<dbReference type="EMBL" id="VWPH01000018">
    <property type="protein sequence ID" value="KAA5826523.1"/>
    <property type="molecule type" value="Genomic_DNA"/>
</dbReference>
<reference evidence="2 3" key="1">
    <citation type="submission" date="2019-09" db="EMBL/GenBank/DDBJ databases">
        <title>Draft genome sequence of the thermophilic Saccharopolyspora hirsuta VKM Ac-666T.</title>
        <authorList>
            <person name="Lobastova T.G."/>
            <person name="Fokina V."/>
            <person name="Bragin E.Y."/>
            <person name="Shtratnikova V.Y."/>
            <person name="Starodumova I.P."/>
            <person name="Tarlachkov S.V."/>
            <person name="Donova M.V."/>
        </authorList>
    </citation>
    <scope>NUCLEOTIDE SEQUENCE [LARGE SCALE GENOMIC DNA]</scope>
    <source>
        <strain evidence="2 3">VKM Ac-666</strain>
    </source>
</reference>
<comment type="caution">
    <text evidence="2">The sequence shown here is derived from an EMBL/GenBank/DDBJ whole genome shotgun (WGS) entry which is preliminary data.</text>
</comment>
<feature type="compositionally biased region" description="Low complexity" evidence="1">
    <location>
        <begin position="39"/>
        <end position="56"/>
    </location>
</feature>
<gene>
    <name evidence="2" type="ORF">F1721_31005</name>
</gene>
<accession>A0A5M7BAD2</accession>
<dbReference type="AlphaFoldDB" id="A0A5M7BAD2"/>
<protein>
    <submittedName>
        <fullName evidence="2">Uncharacterized protein</fullName>
    </submittedName>
</protein>
<dbReference type="Proteomes" id="UP000323946">
    <property type="component" value="Unassembled WGS sequence"/>
</dbReference>
<feature type="compositionally biased region" description="Basic residues" evidence="1">
    <location>
        <begin position="27"/>
        <end position="38"/>
    </location>
</feature>